<evidence type="ECO:0008006" key="3">
    <source>
        <dbReference type="Google" id="ProtNLM"/>
    </source>
</evidence>
<dbReference type="STRING" id="230819.A0A5C3K9B8"/>
<reference evidence="1 2" key="1">
    <citation type="journal article" date="2019" name="Nat. Ecol. Evol.">
        <title>Megaphylogeny resolves global patterns of mushroom evolution.</title>
        <authorList>
            <person name="Varga T."/>
            <person name="Krizsan K."/>
            <person name="Foldi C."/>
            <person name="Dima B."/>
            <person name="Sanchez-Garcia M."/>
            <person name="Sanchez-Ramirez S."/>
            <person name="Szollosi G.J."/>
            <person name="Szarkandi J.G."/>
            <person name="Papp V."/>
            <person name="Albert L."/>
            <person name="Andreopoulos W."/>
            <person name="Angelini C."/>
            <person name="Antonin V."/>
            <person name="Barry K.W."/>
            <person name="Bougher N.L."/>
            <person name="Buchanan P."/>
            <person name="Buyck B."/>
            <person name="Bense V."/>
            <person name="Catcheside P."/>
            <person name="Chovatia M."/>
            <person name="Cooper J."/>
            <person name="Damon W."/>
            <person name="Desjardin D."/>
            <person name="Finy P."/>
            <person name="Geml J."/>
            <person name="Haridas S."/>
            <person name="Hughes K."/>
            <person name="Justo A."/>
            <person name="Karasinski D."/>
            <person name="Kautmanova I."/>
            <person name="Kiss B."/>
            <person name="Kocsube S."/>
            <person name="Kotiranta H."/>
            <person name="LaButti K.M."/>
            <person name="Lechner B.E."/>
            <person name="Liimatainen K."/>
            <person name="Lipzen A."/>
            <person name="Lukacs Z."/>
            <person name="Mihaltcheva S."/>
            <person name="Morgado L.N."/>
            <person name="Niskanen T."/>
            <person name="Noordeloos M.E."/>
            <person name="Ohm R.A."/>
            <person name="Ortiz-Santana B."/>
            <person name="Ovrebo C."/>
            <person name="Racz N."/>
            <person name="Riley R."/>
            <person name="Savchenko A."/>
            <person name="Shiryaev A."/>
            <person name="Soop K."/>
            <person name="Spirin V."/>
            <person name="Szebenyi C."/>
            <person name="Tomsovsky M."/>
            <person name="Tulloss R.E."/>
            <person name="Uehling J."/>
            <person name="Grigoriev I.V."/>
            <person name="Vagvolgyi C."/>
            <person name="Papp T."/>
            <person name="Martin F.M."/>
            <person name="Miettinen O."/>
            <person name="Hibbett D.S."/>
            <person name="Nagy L.G."/>
        </authorList>
    </citation>
    <scope>NUCLEOTIDE SEQUENCE [LARGE SCALE GENOMIC DNA]</scope>
    <source>
        <strain evidence="1 2">CBS 121175</strain>
    </source>
</reference>
<feature type="non-terminal residue" evidence="1">
    <location>
        <position position="1"/>
    </location>
</feature>
<keyword evidence="2" id="KW-1185">Reference proteome</keyword>
<protein>
    <recommendedName>
        <fullName evidence="3">DUF659 domain-containing protein</fullName>
    </recommendedName>
</protein>
<dbReference type="EMBL" id="ML210761">
    <property type="protein sequence ID" value="TFK16518.1"/>
    <property type="molecule type" value="Genomic_DNA"/>
</dbReference>
<gene>
    <name evidence="1" type="ORF">FA15DRAFT_577502</name>
</gene>
<feature type="non-terminal residue" evidence="1">
    <location>
        <position position="71"/>
    </location>
</feature>
<evidence type="ECO:0000313" key="1">
    <source>
        <dbReference type="EMBL" id="TFK16518.1"/>
    </source>
</evidence>
<sequence>LDDADIPHRTSMRKRIGEIWDEHLKGLQVDMGASIGKISITTDCWSDPNLSPFMAVTAHWIESVQHVTPDG</sequence>
<proteinExistence type="predicted"/>
<name>A0A5C3K9B8_COPMA</name>
<dbReference type="AlphaFoldDB" id="A0A5C3K9B8"/>
<evidence type="ECO:0000313" key="2">
    <source>
        <dbReference type="Proteomes" id="UP000307440"/>
    </source>
</evidence>
<dbReference type="Proteomes" id="UP000307440">
    <property type="component" value="Unassembled WGS sequence"/>
</dbReference>
<dbReference type="OrthoDB" id="1607513at2759"/>
<organism evidence="1 2">
    <name type="scientific">Coprinopsis marcescibilis</name>
    <name type="common">Agaric fungus</name>
    <name type="synonym">Psathyrella marcescibilis</name>
    <dbReference type="NCBI Taxonomy" id="230819"/>
    <lineage>
        <taxon>Eukaryota</taxon>
        <taxon>Fungi</taxon>
        <taxon>Dikarya</taxon>
        <taxon>Basidiomycota</taxon>
        <taxon>Agaricomycotina</taxon>
        <taxon>Agaricomycetes</taxon>
        <taxon>Agaricomycetidae</taxon>
        <taxon>Agaricales</taxon>
        <taxon>Agaricineae</taxon>
        <taxon>Psathyrellaceae</taxon>
        <taxon>Coprinopsis</taxon>
    </lineage>
</organism>
<accession>A0A5C3K9B8</accession>